<dbReference type="InterPro" id="IPR025352">
    <property type="entry name" value="DUF4256"/>
</dbReference>
<comment type="caution">
    <text evidence="1">The sequence shown here is derived from an EMBL/GenBank/DDBJ whole genome shotgun (WGS) entry which is preliminary data.</text>
</comment>
<protein>
    <recommendedName>
        <fullName evidence="3">DUF4256 domain-containing protein</fullName>
    </recommendedName>
</protein>
<dbReference type="Pfam" id="PF14066">
    <property type="entry name" value="DUF4256"/>
    <property type="match status" value="1"/>
</dbReference>
<organism evidence="1 2">
    <name type="scientific">Meiothermus hypogaeus NBRC 106114</name>
    <dbReference type="NCBI Taxonomy" id="1227553"/>
    <lineage>
        <taxon>Bacteria</taxon>
        <taxon>Thermotogati</taxon>
        <taxon>Deinococcota</taxon>
        <taxon>Deinococci</taxon>
        <taxon>Thermales</taxon>
        <taxon>Thermaceae</taxon>
        <taxon>Meiothermus</taxon>
    </lineage>
</organism>
<dbReference type="RefSeq" id="WP_119339785.1">
    <property type="nucleotide sequence ID" value="NZ_BJXL01000057.1"/>
</dbReference>
<sequence>MSPETKKLLLLLKTRFEQHPHRHPGLKWAAIAERLQAQPHKLASLLQMENTGGEPDVVGYDATSDAFLFFDCSPESPKGRRSLCYDRAALEARKHNKPAGSALEMAAAMGLELLTEEQYRALQQLGSFDTKTSSWLQTPDPIRKLGGALFGDRRYNRVFVYHNGAESYYAARGFRGCLRV</sequence>
<gene>
    <name evidence="1" type="ORF">MHY01S_18770</name>
</gene>
<dbReference type="Proteomes" id="UP000321197">
    <property type="component" value="Unassembled WGS sequence"/>
</dbReference>
<accession>A0A511R268</accession>
<dbReference type="EMBL" id="BJXL01000057">
    <property type="protein sequence ID" value="GEM83711.1"/>
    <property type="molecule type" value="Genomic_DNA"/>
</dbReference>
<evidence type="ECO:0008006" key="3">
    <source>
        <dbReference type="Google" id="ProtNLM"/>
    </source>
</evidence>
<dbReference type="OrthoDB" id="8442276at2"/>
<name>A0A511R268_9DEIN</name>
<dbReference type="AlphaFoldDB" id="A0A511R268"/>
<reference evidence="1 2" key="1">
    <citation type="submission" date="2019-07" db="EMBL/GenBank/DDBJ databases">
        <title>Whole genome shotgun sequence of Meiothermus hypogaeus NBRC 106114.</title>
        <authorList>
            <person name="Hosoyama A."/>
            <person name="Uohara A."/>
            <person name="Ohji S."/>
            <person name="Ichikawa N."/>
        </authorList>
    </citation>
    <scope>NUCLEOTIDE SEQUENCE [LARGE SCALE GENOMIC DNA]</scope>
    <source>
        <strain evidence="1 2">NBRC 106114</strain>
    </source>
</reference>
<evidence type="ECO:0000313" key="2">
    <source>
        <dbReference type="Proteomes" id="UP000321197"/>
    </source>
</evidence>
<proteinExistence type="predicted"/>
<evidence type="ECO:0000313" key="1">
    <source>
        <dbReference type="EMBL" id="GEM83711.1"/>
    </source>
</evidence>